<evidence type="ECO:0000313" key="1">
    <source>
        <dbReference type="EMBL" id="CAA9388073.1"/>
    </source>
</evidence>
<reference evidence="1" key="1">
    <citation type="submission" date="2020-02" db="EMBL/GenBank/DDBJ databases">
        <authorList>
            <person name="Meier V. D."/>
        </authorList>
    </citation>
    <scope>NUCLEOTIDE SEQUENCE</scope>
    <source>
        <strain evidence="1">AVDCRST_MAG66</strain>
    </source>
</reference>
<name>A0A6J4NHN9_9PSEU</name>
<protein>
    <recommendedName>
        <fullName evidence="2">Primosomal protein</fullName>
    </recommendedName>
</protein>
<evidence type="ECO:0008006" key="2">
    <source>
        <dbReference type="Google" id="ProtNLM"/>
    </source>
</evidence>
<dbReference type="AlphaFoldDB" id="A0A6J4NHN9"/>
<accession>A0A6J4NHN9</accession>
<dbReference type="EMBL" id="CADCUS010000107">
    <property type="protein sequence ID" value="CAA9388073.1"/>
    <property type="molecule type" value="Genomic_DNA"/>
</dbReference>
<proteinExistence type="predicted"/>
<sequence>MASDIVPIQLSLTEGDLVTLWAPRWREDGEEWEAFLGDDDALFAFPRVTQLAAFVRTATDHDLVDHPAWSVVPDLSVAELAPQETSTYDVIGVPEIVAEEADQWTIGELAEIVDMVRSIAEVCELDTVTEVLAAAPAFGMLRQGTLPFVGREGGRLWNELVDVVAERWDEVVDALDELVDTPAVDAAALAAAEKEAEAAEVLATEAEDEAAPSDDVDDAEDDDVPAGFWEEIGIDPIRITLGDTDVVTLRCYLDDKPVFLGSEGRISVFPSERALARWLAEDGADGHDLLVASTWPDVVGRATVGELEVVVDPLNHYTFTGLADDITEGPTAVDAAQLELATELLTDVGEWAGDDEPARALAENQPLGWLVSFVVRPDPTRLAPSAPYDAEAAKFRELVAELEERLRRP</sequence>
<organism evidence="1">
    <name type="scientific">uncultured Pseudonocardia sp</name>
    <dbReference type="NCBI Taxonomy" id="211455"/>
    <lineage>
        <taxon>Bacteria</taxon>
        <taxon>Bacillati</taxon>
        <taxon>Actinomycetota</taxon>
        <taxon>Actinomycetes</taxon>
        <taxon>Pseudonocardiales</taxon>
        <taxon>Pseudonocardiaceae</taxon>
        <taxon>Pseudonocardia</taxon>
        <taxon>environmental samples</taxon>
    </lineage>
</organism>
<gene>
    <name evidence="1" type="ORF">AVDCRST_MAG66-744</name>
</gene>